<gene>
    <name evidence="18" type="primary">uvrA</name>
    <name evidence="20" type="ORF">SAMN04489760_11722</name>
</gene>
<evidence type="ECO:0000256" key="15">
    <source>
        <dbReference type="ARBA" id="ARBA00038000"/>
    </source>
</evidence>
<dbReference type="InterPro" id="IPR027417">
    <property type="entry name" value="P-loop_NTPase"/>
</dbReference>
<evidence type="ECO:0000256" key="11">
    <source>
        <dbReference type="ARBA" id="ARBA00022881"/>
    </source>
</evidence>
<keyword evidence="10 18" id="KW-0067">ATP-binding</keyword>
<comment type="subunit">
    <text evidence="18">Forms a heterotetramer with UvrB during the search for lesions.</text>
</comment>
<dbReference type="InterPro" id="IPR004602">
    <property type="entry name" value="UvrA"/>
</dbReference>
<keyword evidence="11 18" id="KW-0267">Excision nuclease</keyword>
<sequence length="951" mass="105858">MSDFIRIKGASQHNLKNITLDIPRNQLVVITGVSGSGKSSLAFDTIYAEGQRRYVESLSTYARQFIGQMDKPDVESIEGLSPAIAIEQRSASHNPRSTVGTVTEIYDYLRLLFARIGIPHCTVCGREIRSQKIDTMVETVLNLPEKTRLIVLAPIVRGKKGEFQKEFKKLQREGYVRVRIDGEIRELEEEIRLDKKRRHDIDVVVDRLVLREGIRQRLRDSLETASALTDGLVRIDLTDGKEILFSEKYSCPICGVSLPELAPRLFSFNSPYGACPDCSGLGTRMYFDEDLVVPDPALSIREGAIAPWAGRSSMQYFSMMDALAQHYGFDLNSPFRDLPENIQNVLLYGSGEEEIQFFADRGGRRFFYNRPFEGVLTQLDRRYHESPYSNVRMDLSRYISLRECPTCLGTRLKKESLAVTVNGKNIQEVCLLSIRECMEFFSSLSLSPQEILISERILKEIKDRLTFLLDVGMDYLDLARSAGTLSGGEGQRIRLATQIGSGLVGVLYVLDEPTVGLHQRDNERLISTLKRLRDMGNTVLVVEHDQDMMLASDSIIDMGPGAGVHGGEVTFQGTPGEIMESEASLTGQYLSGRLSIPLPPSRRPLPSRFIHLEGAHEHNLKDLAIRIPVGVFTAVTGVSGSGKSTMIIETLHRVMSRQLNNRRGGMGKIRRVVDLGGIERVILINQQPIGRTPRSNPVTYTGGFSFIRDLFTGLPEARMRGYKPGRFSFNVKGGRCEACEGNGMIKIEMHFLPDVYVTCDACGGKRFNPDTLDIRYKDKNIADVLDMTVNQGLVFFENIPAIRGRLQSLFDVGLGYIRLGQSATTLSGGEAQRIKLSRELGKRANSNTLYILDEPTIGLHFADIQKLLNVLMRLVDMGNSVVVIEHNLDVIKSADYIIDLGPEGGPGGGRIMASGTPEEVAAIESCPTGRFLRAVLEAGSKESPEKKEHRR</sequence>
<evidence type="ECO:0000256" key="3">
    <source>
        <dbReference type="ARBA" id="ARBA00022723"/>
    </source>
</evidence>
<dbReference type="CDD" id="cd03270">
    <property type="entry name" value="ABC_UvrA_I"/>
    <property type="match status" value="1"/>
</dbReference>
<feature type="binding site" evidence="18">
    <location>
        <begin position="637"/>
        <end position="644"/>
    </location>
    <ligand>
        <name>ATP</name>
        <dbReference type="ChEBI" id="CHEBI:30616"/>
    </ligand>
</feature>
<keyword evidence="8 18" id="KW-0863">Zinc-finger</keyword>
<keyword evidence="5 18" id="KW-0547">Nucleotide-binding</keyword>
<evidence type="ECO:0000256" key="14">
    <source>
        <dbReference type="ARBA" id="ARBA00023236"/>
    </source>
</evidence>
<proteinExistence type="inferred from homology"/>
<keyword evidence="4 18" id="KW-0677">Repeat</keyword>
<dbReference type="OrthoDB" id="9809851at2"/>
<keyword evidence="14 18" id="KW-0742">SOS response</keyword>
<dbReference type="GO" id="GO:0009380">
    <property type="term" value="C:excinuclease repair complex"/>
    <property type="evidence" value="ECO:0007669"/>
    <property type="project" value="InterPro"/>
</dbReference>
<dbReference type="AlphaFoldDB" id="A0A1H7YM43"/>
<feature type="domain" description="ABC transporter" evidence="19">
    <location>
        <begin position="276"/>
        <end position="591"/>
    </location>
</feature>
<feature type="domain" description="ABC transporter" evidence="19">
    <location>
        <begin position="605"/>
        <end position="933"/>
    </location>
</feature>
<evidence type="ECO:0000256" key="13">
    <source>
        <dbReference type="ARBA" id="ARBA00023204"/>
    </source>
</evidence>
<dbReference type="GO" id="GO:0003677">
    <property type="term" value="F:DNA binding"/>
    <property type="evidence" value="ECO:0007669"/>
    <property type="project" value="UniProtKB-UniRule"/>
</dbReference>
<dbReference type="InterPro" id="IPR041552">
    <property type="entry name" value="UvrA_DNA-bd"/>
</dbReference>
<feature type="zinc finger region" description="C4-type" evidence="18">
    <location>
        <begin position="251"/>
        <end position="278"/>
    </location>
</feature>
<evidence type="ECO:0000256" key="7">
    <source>
        <dbReference type="ARBA" id="ARBA00022769"/>
    </source>
</evidence>
<dbReference type="GO" id="GO:0009381">
    <property type="term" value="F:excinuclease ABC activity"/>
    <property type="evidence" value="ECO:0007669"/>
    <property type="project" value="UniProtKB-UniRule"/>
</dbReference>
<dbReference type="NCBIfam" id="TIGR00630">
    <property type="entry name" value="uvra"/>
    <property type="match status" value="1"/>
</dbReference>
<comment type="similarity">
    <text evidence="15 18">Belongs to the ABC transporter superfamily. UvrA family.</text>
</comment>
<feature type="zinc finger region" description="C4-type" evidence="18">
    <location>
        <begin position="736"/>
        <end position="762"/>
    </location>
</feature>
<reference evidence="20 21" key="1">
    <citation type="submission" date="2016-10" db="EMBL/GenBank/DDBJ databases">
        <authorList>
            <person name="de Groot N.N."/>
        </authorList>
    </citation>
    <scope>NUCLEOTIDE SEQUENCE [LARGE SCALE GENOMIC DNA]</scope>
    <source>
        <strain evidence="20 21">DSM 8423</strain>
    </source>
</reference>
<dbReference type="Pfam" id="PF17755">
    <property type="entry name" value="UvrA_DNA-bind"/>
    <property type="match status" value="1"/>
</dbReference>
<keyword evidence="6 18" id="KW-0227">DNA damage</keyword>
<keyword evidence="3 18" id="KW-0479">Metal-binding</keyword>
<organism evidence="20 21">
    <name type="scientific">Syntrophus gentianae</name>
    <dbReference type="NCBI Taxonomy" id="43775"/>
    <lineage>
        <taxon>Bacteria</taxon>
        <taxon>Pseudomonadati</taxon>
        <taxon>Thermodesulfobacteriota</taxon>
        <taxon>Syntrophia</taxon>
        <taxon>Syntrophales</taxon>
        <taxon>Syntrophaceae</taxon>
        <taxon>Syntrophus</taxon>
    </lineage>
</organism>
<dbReference type="Gene3D" id="3.40.50.300">
    <property type="entry name" value="P-loop containing nucleotide triphosphate hydrolases"/>
    <property type="match status" value="3"/>
</dbReference>
<evidence type="ECO:0000256" key="2">
    <source>
        <dbReference type="ARBA" id="ARBA00022490"/>
    </source>
</evidence>
<evidence type="ECO:0000256" key="1">
    <source>
        <dbReference type="ARBA" id="ARBA00004496"/>
    </source>
</evidence>
<dbReference type="FunFam" id="1.20.1580.10:FF:000002">
    <property type="entry name" value="UvrABC system protein A"/>
    <property type="match status" value="1"/>
</dbReference>
<evidence type="ECO:0000256" key="10">
    <source>
        <dbReference type="ARBA" id="ARBA00022840"/>
    </source>
</evidence>
<evidence type="ECO:0000256" key="18">
    <source>
        <dbReference type="HAMAP-Rule" id="MF_00205"/>
    </source>
</evidence>
<dbReference type="HAMAP" id="MF_00205">
    <property type="entry name" value="UvrA"/>
    <property type="match status" value="1"/>
</dbReference>
<dbReference type="InterPro" id="IPR003439">
    <property type="entry name" value="ABC_transporter-like_ATP-bd"/>
</dbReference>
<dbReference type="InterPro" id="IPR041102">
    <property type="entry name" value="UvrA_inter"/>
</dbReference>
<keyword evidence="2 18" id="KW-0963">Cytoplasm</keyword>
<keyword evidence="13 18" id="KW-0234">DNA repair</keyword>
<protein>
    <recommendedName>
        <fullName evidence="16 18">UvrABC system protein A</fullName>
        <shortName evidence="18">UvrA protein</shortName>
    </recommendedName>
    <alternativeName>
        <fullName evidence="17 18">Excinuclease ABC subunit A</fullName>
    </alternativeName>
</protein>
<evidence type="ECO:0000313" key="20">
    <source>
        <dbReference type="EMBL" id="SEM47302.1"/>
    </source>
</evidence>
<dbReference type="InterPro" id="IPR017871">
    <property type="entry name" value="ABC_transporter-like_CS"/>
</dbReference>
<evidence type="ECO:0000256" key="16">
    <source>
        <dbReference type="ARBA" id="ARBA00039316"/>
    </source>
</evidence>
<evidence type="ECO:0000259" key="19">
    <source>
        <dbReference type="PROSITE" id="PS50893"/>
    </source>
</evidence>
<keyword evidence="12 18" id="KW-0238">DNA-binding</keyword>
<dbReference type="Gene3D" id="1.10.8.280">
    <property type="entry name" value="ABC transporter ATPase domain-like"/>
    <property type="match status" value="1"/>
</dbReference>
<evidence type="ECO:0000256" key="6">
    <source>
        <dbReference type="ARBA" id="ARBA00022763"/>
    </source>
</evidence>
<evidence type="ECO:0000256" key="8">
    <source>
        <dbReference type="ARBA" id="ARBA00022771"/>
    </source>
</evidence>
<accession>A0A1H7YM43</accession>
<keyword evidence="9 18" id="KW-0862">Zinc</keyword>
<dbReference type="GO" id="GO:0009432">
    <property type="term" value="P:SOS response"/>
    <property type="evidence" value="ECO:0007669"/>
    <property type="project" value="UniProtKB-UniRule"/>
</dbReference>
<evidence type="ECO:0000256" key="9">
    <source>
        <dbReference type="ARBA" id="ARBA00022833"/>
    </source>
</evidence>
<evidence type="ECO:0000256" key="17">
    <source>
        <dbReference type="ARBA" id="ARBA00042156"/>
    </source>
</evidence>
<dbReference type="GO" id="GO:0005524">
    <property type="term" value="F:ATP binding"/>
    <property type="evidence" value="ECO:0007669"/>
    <property type="project" value="UniProtKB-UniRule"/>
</dbReference>
<comment type="function">
    <text evidence="18">The UvrABC repair system catalyzes the recognition and processing of DNA lesions. UvrA is an ATPase and a DNA-binding protein. A damage recognition complex composed of 2 UvrA and 2 UvrB subunits scans DNA for abnormalities. When the presence of a lesion has been verified by UvrB, the UvrA molecules dissociate.</text>
</comment>
<feature type="binding site" evidence="18">
    <location>
        <begin position="32"/>
        <end position="39"/>
    </location>
    <ligand>
        <name>ATP</name>
        <dbReference type="ChEBI" id="CHEBI:30616"/>
    </ligand>
</feature>
<dbReference type="RefSeq" id="WP_093883855.1">
    <property type="nucleotide sequence ID" value="NZ_FOBS01000017.1"/>
</dbReference>
<keyword evidence="7 18" id="KW-0228">DNA excision</keyword>
<keyword evidence="21" id="KW-1185">Reference proteome</keyword>
<dbReference type="GO" id="GO:0008270">
    <property type="term" value="F:zinc ion binding"/>
    <property type="evidence" value="ECO:0007669"/>
    <property type="project" value="UniProtKB-UniRule"/>
</dbReference>
<dbReference type="GO" id="GO:0006289">
    <property type="term" value="P:nucleotide-excision repair"/>
    <property type="evidence" value="ECO:0007669"/>
    <property type="project" value="UniProtKB-UniRule"/>
</dbReference>
<dbReference type="GO" id="GO:0016887">
    <property type="term" value="F:ATP hydrolysis activity"/>
    <property type="evidence" value="ECO:0007669"/>
    <property type="project" value="InterPro"/>
</dbReference>
<dbReference type="Proteomes" id="UP000198744">
    <property type="component" value="Unassembled WGS sequence"/>
</dbReference>
<dbReference type="NCBIfam" id="NF001503">
    <property type="entry name" value="PRK00349.1"/>
    <property type="match status" value="1"/>
</dbReference>
<evidence type="ECO:0000313" key="21">
    <source>
        <dbReference type="Proteomes" id="UP000198744"/>
    </source>
</evidence>
<dbReference type="Gene3D" id="1.20.1580.10">
    <property type="entry name" value="ABC transporter ATPase like domain"/>
    <property type="match status" value="3"/>
</dbReference>
<dbReference type="EMBL" id="FOBS01000017">
    <property type="protein sequence ID" value="SEM47302.1"/>
    <property type="molecule type" value="Genomic_DNA"/>
</dbReference>
<dbReference type="STRING" id="43775.SAMN04489760_11722"/>
<name>A0A1H7YM43_9BACT</name>
<dbReference type="FunFam" id="1.20.1580.10:FF:000001">
    <property type="entry name" value="UvrABC system protein A"/>
    <property type="match status" value="1"/>
</dbReference>
<dbReference type="SUPFAM" id="SSF52540">
    <property type="entry name" value="P-loop containing nucleoside triphosphate hydrolases"/>
    <property type="match status" value="2"/>
</dbReference>
<evidence type="ECO:0000256" key="5">
    <source>
        <dbReference type="ARBA" id="ARBA00022741"/>
    </source>
</evidence>
<dbReference type="Gene3D" id="3.30.190.20">
    <property type="match status" value="1"/>
</dbReference>
<dbReference type="GO" id="GO:0005737">
    <property type="term" value="C:cytoplasm"/>
    <property type="evidence" value="ECO:0007669"/>
    <property type="project" value="UniProtKB-SubCell"/>
</dbReference>
<evidence type="ECO:0000256" key="12">
    <source>
        <dbReference type="ARBA" id="ARBA00023125"/>
    </source>
</evidence>
<dbReference type="Pfam" id="PF17760">
    <property type="entry name" value="UvrA_inter"/>
    <property type="match status" value="1"/>
</dbReference>
<dbReference type="PROSITE" id="PS50893">
    <property type="entry name" value="ABC_TRANSPORTER_2"/>
    <property type="match status" value="2"/>
</dbReference>
<dbReference type="PANTHER" id="PTHR43152:SF3">
    <property type="entry name" value="UVRABC SYSTEM PROTEIN A"/>
    <property type="match status" value="1"/>
</dbReference>
<dbReference type="PROSITE" id="PS00211">
    <property type="entry name" value="ABC_TRANSPORTER_1"/>
    <property type="match status" value="1"/>
</dbReference>
<evidence type="ECO:0000256" key="4">
    <source>
        <dbReference type="ARBA" id="ARBA00022737"/>
    </source>
</evidence>
<comment type="subcellular location">
    <subcellularLocation>
        <location evidence="1 18">Cytoplasm</location>
    </subcellularLocation>
</comment>
<dbReference type="PANTHER" id="PTHR43152">
    <property type="entry name" value="UVRABC SYSTEM PROTEIN A"/>
    <property type="match status" value="1"/>
</dbReference>